<dbReference type="Gene3D" id="3.30.460.10">
    <property type="entry name" value="Beta Polymerase, domain 2"/>
    <property type="match status" value="1"/>
</dbReference>
<dbReference type="GO" id="GO:0008033">
    <property type="term" value="P:tRNA processing"/>
    <property type="evidence" value="ECO:0007669"/>
    <property type="project" value="UniProtKB-KW"/>
</dbReference>
<keyword evidence="6" id="KW-0547">Nucleotide-binding</keyword>
<keyword evidence="3" id="KW-0819">tRNA processing</keyword>
<keyword evidence="5" id="KW-0479">Metal-binding</keyword>
<dbReference type="InterPro" id="IPR032828">
    <property type="entry name" value="PolyA_RNA-bd"/>
</dbReference>
<protein>
    <submittedName>
        <fullName evidence="11">Polynucleotide adenylyltransferase</fullName>
    </submittedName>
</protein>
<dbReference type="AlphaFoldDB" id="A0A255YJJ3"/>
<evidence type="ECO:0000256" key="3">
    <source>
        <dbReference type="ARBA" id="ARBA00022694"/>
    </source>
</evidence>
<comment type="cofactor">
    <cofactor evidence="1">
        <name>Mg(2+)</name>
        <dbReference type="ChEBI" id="CHEBI:18420"/>
    </cofactor>
</comment>
<evidence type="ECO:0000259" key="9">
    <source>
        <dbReference type="Pfam" id="PF01743"/>
    </source>
</evidence>
<dbReference type="CDD" id="cd05398">
    <property type="entry name" value="NT_ClassII-CCAase"/>
    <property type="match status" value="1"/>
</dbReference>
<evidence type="ECO:0000256" key="8">
    <source>
        <dbReference type="RuleBase" id="RU003953"/>
    </source>
</evidence>
<dbReference type="OrthoDB" id="9805698at2"/>
<reference evidence="11 12" key="1">
    <citation type="submission" date="2017-07" db="EMBL/GenBank/DDBJ databases">
        <title>Sandarakinorhabdus cyanobacteriorum sp. nov., a novel bacterium isolated from cyanobacterial aggregates in a eutrophic lake.</title>
        <authorList>
            <person name="Cai H."/>
        </authorList>
    </citation>
    <scope>NUCLEOTIDE SEQUENCE [LARGE SCALE GENOMIC DNA]</scope>
    <source>
        <strain evidence="11 12">TH057</strain>
    </source>
</reference>
<keyword evidence="4 11" id="KW-0548">Nucleotidyltransferase</keyword>
<keyword evidence="7" id="KW-0460">Magnesium</keyword>
<evidence type="ECO:0000313" key="11">
    <source>
        <dbReference type="EMBL" id="OYQ29406.1"/>
    </source>
</evidence>
<evidence type="ECO:0000256" key="6">
    <source>
        <dbReference type="ARBA" id="ARBA00022741"/>
    </source>
</evidence>
<dbReference type="Pfam" id="PF01743">
    <property type="entry name" value="PolyA_pol"/>
    <property type="match status" value="1"/>
</dbReference>
<evidence type="ECO:0000256" key="1">
    <source>
        <dbReference type="ARBA" id="ARBA00001946"/>
    </source>
</evidence>
<feature type="domain" description="tRNA nucleotidyltransferase/poly(A) polymerase RNA and SrmB- binding" evidence="10">
    <location>
        <begin position="188"/>
        <end position="242"/>
    </location>
</feature>
<dbReference type="SUPFAM" id="SSF81891">
    <property type="entry name" value="Poly A polymerase C-terminal region-like"/>
    <property type="match status" value="1"/>
</dbReference>
<evidence type="ECO:0000313" key="12">
    <source>
        <dbReference type="Proteomes" id="UP000216991"/>
    </source>
</evidence>
<feature type="domain" description="Poly A polymerase head" evidence="9">
    <location>
        <begin position="33"/>
        <end position="155"/>
    </location>
</feature>
<dbReference type="PANTHER" id="PTHR46173:SF1">
    <property type="entry name" value="CCA TRNA NUCLEOTIDYLTRANSFERASE 1, MITOCHONDRIAL"/>
    <property type="match status" value="1"/>
</dbReference>
<keyword evidence="2 8" id="KW-0808">Transferase</keyword>
<evidence type="ECO:0000256" key="4">
    <source>
        <dbReference type="ARBA" id="ARBA00022695"/>
    </source>
</evidence>
<dbReference type="InterPro" id="IPR043519">
    <property type="entry name" value="NT_sf"/>
</dbReference>
<dbReference type="GO" id="GO:0016779">
    <property type="term" value="F:nucleotidyltransferase activity"/>
    <property type="evidence" value="ECO:0007669"/>
    <property type="project" value="UniProtKB-KW"/>
</dbReference>
<keyword evidence="8" id="KW-0694">RNA-binding</keyword>
<dbReference type="PANTHER" id="PTHR46173">
    <property type="entry name" value="CCA TRNA NUCLEOTIDYLTRANSFERASE 1, MITOCHONDRIAL"/>
    <property type="match status" value="1"/>
</dbReference>
<evidence type="ECO:0000256" key="5">
    <source>
        <dbReference type="ARBA" id="ARBA00022723"/>
    </source>
</evidence>
<evidence type="ECO:0000256" key="2">
    <source>
        <dbReference type="ARBA" id="ARBA00022679"/>
    </source>
</evidence>
<comment type="caution">
    <text evidence="11">The sequence shown here is derived from an EMBL/GenBank/DDBJ whole genome shotgun (WGS) entry which is preliminary data.</text>
</comment>
<proteinExistence type="inferred from homology"/>
<dbReference type="SUPFAM" id="SSF81301">
    <property type="entry name" value="Nucleotidyltransferase"/>
    <property type="match status" value="1"/>
</dbReference>
<evidence type="ECO:0000256" key="7">
    <source>
        <dbReference type="ARBA" id="ARBA00022842"/>
    </source>
</evidence>
<organism evidence="11 12">
    <name type="scientific">Sandarakinorhabdus cyanobacteriorum</name>
    <dbReference type="NCBI Taxonomy" id="1981098"/>
    <lineage>
        <taxon>Bacteria</taxon>
        <taxon>Pseudomonadati</taxon>
        <taxon>Pseudomonadota</taxon>
        <taxon>Alphaproteobacteria</taxon>
        <taxon>Sphingomonadales</taxon>
        <taxon>Sphingosinicellaceae</taxon>
        <taxon>Sandarakinorhabdus</taxon>
    </lineage>
</organism>
<dbReference type="Pfam" id="PF12627">
    <property type="entry name" value="PolyA_pol_RNAbd"/>
    <property type="match status" value="1"/>
</dbReference>
<keyword evidence="12" id="KW-1185">Reference proteome</keyword>
<dbReference type="GO" id="GO:0000049">
    <property type="term" value="F:tRNA binding"/>
    <property type="evidence" value="ECO:0007669"/>
    <property type="project" value="TreeGrafter"/>
</dbReference>
<dbReference type="EMBL" id="NOXT01000105">
    <property type="protein sequence ID" value="OYQ29406.1"/>
    <property type="molecule type" value="Genomic_DNA"/>
</dbReference>
<comment type="similarity">
    <text evidence="8">Belongs to the tRNA nucleotidyltransferase/poly(A) polymerase family.</text>
</comment>
<gene>
    <name evidence="11" type="ORF">CHU93_07865</name>
</gene>
<dbReference type="Gene3D" id="1.10.3090.10">
    <property type="entry name" value="cca-adding enzyme, domain 2"/>
    <property type="match status" value="1"/>
</dbReference>
<dbReference type="InterPro" id="IPR050264">
    <property type="entry name" value="Bact_CCA-adding_enz_type3_sf"/>
</dbReference>
<dbReference type="InterPro" id="IPR002646">
    <property type="entry name" value="PolA_pol_head_dom"/>
</dbReference>
<name>A0A255YJJ3_9SPHN</name>
<evidence type="ECO:0000259" key="10">
    <source>
        <dbReference type="Pfam" id="PF12627"/>
    </source>
</evidence>
<accession>A0A255YJJ3</accession>
<dbReference type="RefSeq" id="WP_094473545.1">
    <property type="nucleotide sequence ID" value="NZ_NOXT01000105.1"/>
</dbReference>
<dbReference type="GO" id="GO:0046872">
    <property type="term" value="F:metal ion binding"/>
    <property type="evidence" value="ECO:0007669"/>
    <property type="project" value="UniProtKB-KW"/>
</dbReference>
<sequence length="396" mass="41696">MAIPDHLPLLPALARPDGAALLGALDAAAGETRLVGGAVRDALLGLPVKDIDLATRLTPEEVMRRLRAAGLKAVPTGLAHGTVTAVGEGLVAEVTTLRRDVQSFGRHAEVAFTSDWQEDAARRDFTINALYAGLPDGEIHDFTGGRADLAARRVRFIGDPLARIAEDHLRILRFFRFSARYAARLDADGLAACVARANDLMALSRERIAMELQGLLLVADPVPVLAAMIEGGIWRAVLPELADGRLPVLARTIAAETAAGVAPAWPRRLAALLPPGDTRLAAEIGARLKLANAVRIRLVAAVQPAGPPPPWPAAYKDGAEAVVDRLLIAGEAAAAQPLIGWQRPKLPASGKDIITRGIAPGPDVARRLGAFERAWVAAGFPADTASITALLDDAAR</sequence>
<dbReference type="Proteomes" id="UP000216991">
    <property type="component" value="Unassembled WGS sequence"/>
</dbReference>
<dbReference type="GO" id="GO:0000166">
    <property type="term" value="F:nucleotide binding"/>
    <property type="evidence" value="ECO:0007669"/>
    <property type="project" value="UniProtKB-KW"/>
</dbReference>